<evidence type="ECO:0000256" key="2">
    <source>
        <dbReference type="ARBA" id="ARBA00012261"/>
    </source>
</evidence>
<dbReference type="InterPro" id="IPR036477">
    <property type="entry name" value="Formyl_transf_N_sf"/>
</dbReference>
<dbReference type="InterPro" id="IPR011034">
    <property type="entry name" value="Formyl_transferase-like_C_sf"/>
</dbReference>
<organism evidence="8 9">
    <name type="scientific">Xylanimonas protaetiae</name>
    <dbReference type="NCBI Taxonomy" id="2509457"/>
    <lineage>
        <taxon>Bacteria</taxon>
        <taxon>Bacillati</taxon>
        <taxon>Actinomycetota</taxon>
        <taxon>Actinomycetes</taxon>
        <taxon>Micrococcales</taxon>
        <taxon>Promicromonosporaceae</taxon>
        <taxon>Xylanimonas</taxon>
    </lineage>
</organism>
<dbReference type="Pfam" id="PF00551">
    <property type="entry name" value="Formyl_trans_N"/>
    <property type="match status" value="1"/>
</dbReference>
<dbReference type="KEGG" id="xya:ET471_14385"/>
<dbReference type="FunFam" id="3.40.50.12230:FF:000001">
    <property type="entry name" value="Methionyl-tRNA formyltransferase"/>
    <property type="match status" value="1"/>
</dbReference>
<dbReference type="CDD" id="cd08646">
    <property type="entry name" value="FMT_core_Met-tRNA-FMT_N"/>
    <property type="match status" value="1"/>
</dbReference>
<dbReference type="InterPro" id="IPR002376">
    <property type="entry name" value="Formyl_transf_N"/>
</dbReference>
<evidence type="ECO:0000259" key="7">
    <source>
        <dbReference type="Pfam" id="PF02911"/>
    </source>
</evidence>
<keyword evidence="3 5" id="KW-0808">Transferase</keyword>
<comment type="function">
    <text evidence="5">Attaches a formyl group to the free amino group of methionyl-tRNA(fMet). The formyl group appears to play a dual role in the initiator identity of N-formylmethionyl-tRNA by promoting its recognition by IF2 and preventing the misappropriation of this tRNA by the elongation apparatus.</text>
</comment>
<dbReference type="NCBIfam" id="TIGR00460">
    <property type="entry name" value="fmt"/>
    <property type="match status" value="1"/>
</dbReference>
<dbReference type="EMBL" id="CP035493">
    <property type="protein sequence ID" value="QAY71074.1"/>
    <property type="molecule type" value="Genomic_DNA"/>
</dbReference>
<dbReference type="InterPro" id="IPR005794">
    <property type="entry name" value="Fmt"/>
</dbReference>
<comment type="similarity">
    <text evidence="1 5">Belongs to the Fmt family.</text>
</comment>
<evidence type="ECO:0000259" key="6">
    <source>
        <dbReference type="Pfam" id="PF00551"/>
    </source>
</evidence>
<reference evidence="8 9" key="1">
    <citation type="submission" date="2019-01" db="EMBL/GenBank/DDBJ databases">
        <title>Genome sequencing of strain FW10M-9.</title>
        <authorList>
            <person name="Heo J."/>
            <person name="Kim S.-J."/>
            <person name="Kim J.-S."/>
            <person name="Hong S.-B."/>
            <person name="Kwon S.-W."/>
        </authorList>
    </citation>
    <scope>NUCLEOTIDE SEQUENCE [LARGE SCALE GENOMIC DNA]</scope>
    <source>
        <strain evidence="8 9">FW10M-9</strain>
    </source>
</reference>
<dbReference type="Gene3D" id="3.40.50.12230">
    <property type="match status" value="1"/>
</dbReference>
<dbReference type="Pfam" id="PF02911">
    <property type="entry name" value="Formyl_trans_C"/>
    <property type="match status" value="1"/>
</dbReference>
<dbReference type="InterPro" id="IPR005793">
    <property type="entry name" value="Formyl_trans_C"/>
</dbReference>
<dbReference type="SUPFAM" id="SSF53328">
    <property type="entry name" value="Formyltransferase"/>
    <property type="match status" value="1"/>
</dbReference>
<dbReference type="HAMAP" id="MF_00182">
    <property type="entry name" value="Formyl_trans"/>
    <property type="match status" value="1"/>
</dbReference>
<accession>A0A4P6F624</accession>
<evidence type="ECO:0000256" key="1">
    <source>
        <dbReference type="ARBA" id="ARBA00010699"/>
    </source>
</evidence>
<dbReference type="OrthoDB" id="9802815at2"/>
<comment type="catalytic activity">
    <reaction evidence="5">
        <text>L-methionyl-tRNA(fMet) + (6R)-10-formyltetrahydrofolate = N-formyl-L-methionyl-tRNA(fMet) + (6S)-5,6,7,8-tetrahydrofolate + H(+)</text>
        <dbReference type="Rhea" id="RHEA:24380"/>
        <dbReference type="Rhea" id="RHEA-COMP:9952"/>
        <dbReference type="Rhea" id="RHEA-COMP:9953"/>
        <dbReference type="ChEBI" id="CHEBI:15378"/>
        <dbReference type="ChEBI" id="CHEBI:57453"/>
        <dbReference type="ChEBI" id="CHEBI:78530"/>
        <dbReference type="ChEBI" id="CHEBI:78844"/>
        <dbReference type="ChEBI" id="CHEBI:195366"/>
        <dbReference type="EC" id="2.1.2.9"/>
    </reaction>
</comment>
<keyword evidence="9" id="KW-1185">Reference proteome</keyword>
<dbReference type="PANTHER" id="PTHR11138:SF5">
    <property type="entry name" value="METHIONYL-TRNA FORMYLTRANSFERASE, MITOCHONDRIAL"/>
    <property type="match status" value="1"/>
</dbReference>
<proteinExistence type="inferred from homology"/>
<feature type="domain" description="Formyl transferase N-terminal" evidence="6">
    <location>
        <begin position="3"/>
        <end position="178"/>
    </location>
</feature>
<dbReference type="Proteomes" id="UP000292118">
    <property type="component" value="Chromosome"/>
</dbReference>
<dbReference type="PANTHER" id="PTHR11138">
    <property type="entry name" value="METHIONYL-TRNA FORMYLTRANSFERASE"/>
    <property type="match status" value="1"/>
</dbReference>
<evidence type="ECO:0000256" key="5">
    <source>
        <dbReference type="HAMAP-Rule" id="MF_00182"/>
    </source>
</evidence>
<evidence type="ECO:0000313" key="8">
    <source>
        <dbReference type="EMBL" id="QAY71074.1"/>
    </source>
</evidence>
<dbReference type="EC" id="2.1.2.9" evidence="2 5"/>
<name>A0A4P6F624_9MICO</name>
<keyword evidence="4 5" id="KW-0648">Protein biosynthesis</keyword>
<dbReference type="InterPro" id="IPR041711">
    <property type="entry name" value="Met-tRNA-FMT_N"/>
</dbReference>
<sequence length="316" mass="32767">MRLLFAGTPEAAIPSLQALIASRHDVVAVLTRADAPAGRGRRLVPSPVRVAAEEAGIPVLTDVPRGEEFRAALRDLDVDAAPVVAYGHLLRTEVLAVPRHGWVNLHFSLLPAWRGAAPVQRAIIAGDEITGATTFLLDEGMDTGPVLGTMTEAVRPRDTSGDLLGRLAHAGAGLLVATLDSLEDGALDPQPQPADGVSLAAKLTTADARVDFTDPALAVDRLVRGCTPAPGAWTTVPGPDGAARLGLGPVTPRPDVTDLKPGELRPGKRDVLVGTATHAVELGLVQPVGKKPMAAADWARGARLSGDVVLGTEDAR</sequence>
<dbReference type="GO" id="GO:0004479">
    <property type="term" value="F:methionyl-tRNA formyltransferase activity"/>
    <property type="evidence" value="ECO:0007669"/>
    <property type="project" value="UniProtKB-UniRule"/>
</dbReference>
<dbReference type="CDD" id="cd08704">
    <property type="entry name" value="Met_tRNA_FMT_C"/>
    <property type="match status" value="1"/>
</dbReference>
<evidence type="ECO:0000256" key="4">
    <source>
        <dbReference type="ARBA" id="ARBA00022917"/>
    </source>
</evidence>
<feature type="domain" description="Formyl transferase C-terminal" evidence="7">
    <location>
        <begin position="202"/>
        <end position="302"/>
    </location>
</feature>
<dbReference type="AlphaFoldDB" id="A0A4P6F624"/>
<dbReference type="SUPFAM" id="SSF50486">
    <property type="entry name" value="FMT C-terminal domain-like"/>
    <property type="match status" value="1"/>
</dbReference>
<dbReference type="InterPro" id="IPR044135">
    <property type="entry name" value="Met-tRNA-FMT_C"/>
</dbReference>
<dbReference type="RefSeq" id="WP_129189429.1">
    <property type="nucleotide sequence ID" value="NZ_CP035493.1"/>
</dbReference>
<evidence type="ECO:0000313" key="9">
    <source>
        <dbReference type="Proteomes" id="UP000292118"/>
    </source>
</evidence>
<dbReference type="GO" id="GO:0005829">
    <property type="term" value="C:cytosol"/>
    <property type="evidence" value="ECO:0007669"/>
    <property type="project" value="TreeGrafter"/>
</dbReference>
<feature type="binding site" evidence="5">
    <location>
        <begin position="108"/>
        <end position="111"/>
    </location>
    <ligand>
        <name>(6S)-5,6,7,8-tetrahydrofolate</name>
        <dbReference type="ChEBI" id="CHEBI:57453"/>
    </ligand>
</feature>
<gene>
    <name evidence="5" type="primary">fmt</name>
    <name evidence="8" type="ORF">ET471_14385</name>
</gene>
<evidence type="ECO:0000256" key="3">
    <source>
        <dbReference type="ARBA" id="ARBA00022679"/>
    </source>
</evidence>
<protein>
    <recommendedName>
        <fullName evidence="2 5">Methionyl-tRNA formyltransferase</fullName>
        <ecNumber evidence="2 5">2.1.2.9</ecNumber>
    </recommendedName>
</protein>